<evidence type="ECO:0000256" key="3">
    <source>
        <dbReference type="ARBA" id="ARBA00022741"/>
    </source>
</evidence>
<name>A0A948RWS3_UNCEI</name>
<dbReference type="Pfam" id="PF00005">
    <property type="entry name" value="ABC_tran"/>
    <property type="match status" value="1"/>
</dbReference>
<protein>
    <submittedName>
        <fullName evidence="6">ATP-binding cassette domain-containing protein</fullName>
    </submittedName>
</protein>
<dbReference type="Gene3D" id="3.40.50.300">
    <property type="entry name" value="P-loop containing nucleotide triphosphate hydrolases"/>
    <property type="match status" value="1"/>
</dbReference>
<keyword evidence="3" id="KW-0547">Nucleotide-binding</keyword>
<dbReference type="InterPro" id="IPR027417">
    <property type="entry name" value="P-loop_NTPase"/>
</dbReference>
<dbReference type="GO" id="GO:0016887">
    <property type="term" value="F:ATP hydrolysis activity"/>
    <property type="evidence" value="ECO:0007669"/>
    <property type="project" value="InterPro"/>
</dbReference>
<dbReference type="CDD" id="cd03230">
    <property type="entry name" value="ABC_DR_subfamily_A"/>
    <property type="match status" value="1"/>
</dbReference>
<dbReference type="GO" id="GO:0005524">
    <property type="term" value="F:ATP binding"/>
    <property type="evidence" value="ECO:0007669"/>
    <property type="project" value="UniProtKB-KW"/>
</dbReference>
<dbReference type="AlphaFoldDB" id="A0A948RWS3"/>
<dbReference type="Proteomes" id="UP000777784">
    <property type="component" value="Unassembled WGS sequence"/>
</dbReference>
<proteinExistence type="inferred from homology"/>
<comment type="similarity">
    <text evidence="1">Belongs to the ABC transporter superfamily.</text>
</comment>
<reference evidence="6" key="1">
    <citation type="submission" date="2021-05" db="EMBL/GenBank/DDBJ databases">
        <title>Energy efficiency and biological interactions define the core microbiome of deep oligotrophic groundwater.</title>
        <authorList>
            <person name="Mehrshad M."/>
            <person name="Lopez-Fernandez M."/>
            <person name="Bell E."/>
            <person name="Bernier-Latmani R."/>
            <person name="Bertilsson S."/>
            <person name="Dopson M."/>
        </authorList>
    </citation>
    <scope>NUCLEOTIDE SEQUENCE</scope>
    <source>
        <strain evidence="6">Modern_marine.mb.64</strain>
    </source>
</reference>
<dbReference type="PANTHER" id="PTHR42711">
    <property type="entry name" value="ABC TRANSPORTER ATP-BINDING PROTEIN"/>
    <property type="match status" value="1"/>
</dbReference>
<keyword evidence="4 6" id="KW-0067">ATP-binding</keyword>
<evidence type="ECO:0000256" key="4">
    <source>
        <dbReference type="ARBA" id="ARBA00022840"/>
    </source>
</evidence>
<dbReference type="InterPro" id="IPR003593">
    <property type="entry name" value="AAA+_ATPase"/>
</dbReference>
<dbReference type="InterPro" id="IPR003439">
    <property type="entry name" value="ABC_transporter-like_ATP-bd"/>
</dbReference>
<accession>A0A948RWS3</accession>
<dbReference type="PROSITE" id="PS50893">
    <property type="entry name" value="ABC_TRANSPORTER_2"/>
    <property type="match status" value="1"/>
</dbReference>
<sequence>MIEVRDLTKWYGPTLAVDHVSFDVPKGEVLGFLGPNGAGKTTTMRILTCYIPASGGSARVAGSDVSTQTVDVRRRIGYLPESAPLYLDLGVIDFLEFIAHVRGFRGQDAQRRITKMVGTCGLGNVLHKSIGELSKGYRQRVGLAQALIHDPSVLLLDEPTTGLDPNQIIEIRSLIKSLGREKTVVLSTHILPEVEATCDRVQIINHGKLVASGTPDELATKARGETQIWLTVKASPADAEEGLRMLDGVLAIQLEEEKPDRTRYSLATAGNENIEEQIFKLATQRHWILTELRRETVSLEEIFLRLTTQESDRSTADSASAAS</sequence>
<dbReference type="SUPFAM" id="SSF52540">
    <property type="entry name" value="P-loop containing nucleoside triphosphate hydrolases"/>
    <property type="match status" value="1"/>
</dbReference>
<comment type="caution">
    <text evidence="6">The sequence shown here is derived from an EMBL/GenBank/DDBJ whole genome shotgun (WGS) entry which is preliminary data.</text>
</comment>
<evidence type="ECO:0000313" key="6">
    <source>
        <dbReference type="EMBL" id="MBU2690977.1"/>
    </source>
</evidence>
<evidence type="ECO:0000313" key="7">
    <source>
        <dbReference type="Proteomes" id="UP000777784"/>
    </source>
</evidence>
<gene>
    <name evidence="6" type="ORF">KJ970_08610</name>
</gene>
<dbReference type="InterPro" id="IPR050763">
    <property type="entry name" value="ABC_transporter_ATP-binding"/>
</dbReference>
<feature type="domain" description="ABC transporter" evidence="5">
    <location>
        <begin position="2"/>
        <end position="231"/>
    </location>
</feature>
<dbReference type="EMBL" id="JAHJDP010000042">
    <property type="protein sequence ID" value="MBU2690977.1"/>
    <property type="molecule type" value="Genomic_DNA"/>
</dbReference>
<organism evidence="6 7">
    <name type="scientific">Eiseniibacteriota bacterium</name>
    <dbReference type="NCBI Taxonomy" id="2212470"/>
    <lineage>
        <taxon>Bacteria</taxon>
        <taxon>Candidatus Eiseniibacteriota</taxon>
    </lineage>
</organism>
<evidence type="ECO:0000259" key="5">
    <source>
        <dbReference type="PROSITE" id="PS50893"/>
    </source>
</evidence>
<evidence type="ECO:0000256" key="2">
    <source>
        <dbReference type="ARBA" id="ARBA00022448"/>
    </source>
</evidence>
<evidence type="ECO:0000256" key="1">
    <source>
        <dbReference type="ARBA" id="ARBA00005417"/>
    </source>
</evidence>
<keyword evidence="2" id="KW-0813">Transport</keyword>
<dbReference type="PANTHER" id="PTHR42711:SF5">
    <property type="entry name" value="ABC TRANSPORTER ATP-BINDING PROTEIN NATA"/>
    <property type="match status" value="1"/>
</dbReference>
<dbReference type="SMART" id="SM00382">
    <property type="entry name" value="AAA"/>
    <property type="match status" value="1"/>
</dbReference>